<gene>
    <name evidence="7" type="ORF">PENTCL1PPCAC_8558</name>
</gene>
<protein>
    <recommendedName>
        <fullName evidence="6">Protein kinase domain-containing protein</fullName>
    </recommendedName>
</protein>
<dbReference type="EMBL" id="BTSX01000002">
    <property type="protein sequence ID" value="GMS86382.1"/>
    <property type="molecule type" value="Genomic_DNA"/>
</dbReference>
<dbReference type="InterPro" id="IPR050339">
    <property type="entry name" value="CC_SR_Kinase"/>
</dbReference>
<evidence type="ECO:0000313" key="8">
    <source>
        <dbReference type="Proteomes" id="UP001432027"/>
    </source>
</evidence>
<dbReference type="SUPFAM" id="SSF56112">
    <property type="entry name" value="Protein kinase-like (PK-like)"/>
    <property type="match status" value="1"/>
</dbReference>
<keyword evidence="4" id="KW-0067">ATP-binding</keyword>
<dbReference type="PANTHER" id="PTHR11042:SF91">
    <property type="entry name" value="EUKARYOTIC TRANSLATION INITIATION FACTOR 2-ALPHA KINASE"/>
    <property type="match status" value="1"/>
</dbReference>
<evidence type="ECO:0000256" key="4">
    <source>
        <dbReference type="ARBA" id="ARBA00022840"/>
    </source>
</evidence>
<evidence type="ECO:0000256" key="3">
    <source>
        <dbReference type="ARBA" id="ARBA00022777"/>
    </source>
</evidence>
<feature type="non-terminal residue" evidence="7">
    <location>
        <position position="185"/>
    </location>
</feature>
<dbReference type="SMART" id="SM00220">
    <property type="entry name" value="S_TKc"/>
    <property type="match status" value="1"/>
</dbReference>
<feature type="non-terminal residue" evidence="7">
    <location>
        <position position="1"/>
    </location>
</feature>
<comment type="similarity">
    <text evidence="5">Belongs to the protein kinase superfamily. Ser/Thr protein kinase family. GCN2 subfamily.</text>
</comment>
<dbReference type="GO" id="GO:0005634">
    <property type="term" value="C:nucleus"/>
    <property type="evidence" value="ECO:0007669"/>
    <property type="project" value="TreeGrafter"/>
</dbReference>
<dbReference type="AlphaFoldDB" id="A0AAV5SSM8"/>
<dbReference type="InterPro" id="IPR008271">
    <property type="entry name" value="Ser/Thr_kinase_AS"/>
</dbReference>
<accession>A0AAV5SSM8</accession>
<dbReference type="PROSITE" id="PS50011">
    <property type="entry name" value="PROTEIN_KINASE_DOM"/>
    <property type="match status" value="1"/>
</dbReference>
<dbReference type="GO" id="GO:0004694">
    <property type="term" value="F:eukaryotic translation initiation factor 2alpha kinase activity"/>
    <property type="evidence" value="ECO:0007669"/>
    <property type="project" value="TreeGrafter"/>
</dbReference>
<dbReference type="Pfam" id="PF00069">
    <property type="entry name" value="Pkinase"/>
    <property type="match status" value="1"/>
</dbReference>
<keyword evidence="8" id="KW-1185">Reference proteome</keyword>
<evidence type="ECO:0000313" key="7">
    <source>
        <dbReference type="EMBL" id="GMS86382.1"/>
    </source>
</evidence>
<keyword evidence="3" id="KW-0418">Kinase</keyword>
<evidence type="ECO:0000256" key="2">
    <source>
        <dbReference type="ARBA" id="ARBA00022741"/>
    </source>
</evidence>
<feature type="domain" description="Protein kinase" evidence="6">
    <location>
        <begin position="1"/>
        <end position="184"/>
    </location>
</feature>
<keyword evidence="1" id="KW-0808">Transferase</keyword>
<dbReference type="PROSITE" id="PS00108">
    <property type="entry name" value="PROTEIN_KINASE_ST"/>
    <property type="match status" value="1"/>
</dbReference>
<dbReference type="InterPro" id="IPR011009">
    <property type="entry name" value="Kinase-like_dom_sf"/>
</dbReference>
<organism evidence="7 8">
    <name type="scientific">Pristionchus entomophagus</name>
    <dbReference type="NCBI Taxonomy" id="358040"/>
    <lineage>
        <taxon>Eukaryota</taxon>
        <taxon>Metazoa</taxon>
        <taxon>Ecdysozoa</taxon>
        <taxon>Nematoda</taxon>
        <taxon>Chromadorea</taxon>
        <taxon>Rhabditida</taxon>
        <taxon>Rhabditina</taxon>
        <taxon>Diplogasteromorpha</taxon>
        <taxon>Diplogasteroidea</taxon>
        <taxon>Neodiplogasteridae</taxon>
        <taxon>Pristionchus</taxon>
    </lineage>
</organism>
<reference evidence="7" key="1">
    <citation type="submission" date="2023-10" db="EMBL/GenBank/DDBJ databases">
        <title>Genome assembly of Pristionchus species.</title>
        <authorList>
            <person name="Yoshida K."/>
            <person name="Sommer R.J."/>
        </authorList>
    </citation>
    <scope>NUCLEOTIDE SEQUENCE</scope>
    <source>
        <strain evidence="7">RS0144</strain>
    </source>
</reference>
<proteinExistence type="inferred from homology"/>
<evidence type="ECO:0000259" key="6">
    <source>
        <dbReference type="PROSITE" id="PS50011"/>
    </source>
</evidence>
<dbReference type="PANTHER" id="PTHR11042">
    <property type="entry name" value="EUKARYOTIC TRANSLATION INITIATION FACTOR 2-ALPHA KINASE EIF2-ALPHA KINASE -RELATED"/>
    <property type="match status" value="1"/>
</dbReference>
<dbReference type="FunFam" id="1.10.510.10:FF:001020">
    <property type="entry name" value="Transmembrane ion channel"/>
    <property type="match status" value="1"/>
</dbReference>
<dbReference type="GO" id="GO:0005524">
    <property type="term" value="F:ATP binding"/>
    <property type="evidence" value="ECO:0007669"/>
    <property type="project" value="UniProtKB-KW"/>
</dbReference>
<evidence type="ECO:0000256" key="5">
    <source>
        <dbReference type="ARBA" id="ARBA00037982"/>
    </source>
</evidence>
<comment type="caution">
    <text evidence="7">The sequence shown here is derived from an EMBL/GenBank/DDBJ whole genome shotgun (WGS) entry which is preliminary data.</text>
</comment>
<dbReference type="InterPro" id="IPR000719">
    <property type="entry name" value="Prot_kinase_dom"/>
</dbReference>
<dbReference type="Gene3D" id="1.10.510.10">
    <property type="entry name" value="Transferase(Phosphotransferase) domain 1"/>
    <property type="match status" value="1"/>
</dbReference>
<sequence length="185" mass="21175">HCYLQTCKCTLASWLKNNNTNASRPIPRMKSWFKKMVSAVAYIHEKNLIHRDLKPRNILFVEDDRLKLCDLGISTQRSVEDSTETAITRTSIGTLIYMSPEQNTLAARSKYSSQTDVFALGLIFAELCIAMTVPERTKAFDEYRLGKQKDFNADVKTKKFVETLTQIDPNDRPSCLEMLDNLFLA</sequence>
<keyword evidence="2" id="KW-0547">Nucleotide-binding</keyword>
<dbReference type="Proteomes" id="UP001432027">
    <property type="component" value="Unassembled WGS sequence"/>
</dbReference>
<evidence type="ECO:0000256" key="1">
    <source>
        <dbReference type="ARBA" id="ARBA00022679"/>
    </source>
</evidence>
<name>A0AAV5SSM8_9BILA</name>
<dbReference type="GO" id="GO:0005737">
    <property type="term" value="C:cytoplasm"/>
    <property type="evidence" value="ECO:0007669"/>
    <property type="project" value="TreeGrafter"/>
</dbReference>